<proteinExistence type="predicted"/>
<dbReference type="OrthoDB" id="417697at2759"/>
<comment type="caution">
    <text evidence="3">The sequence shown here is derived from an EMBL/GenBank/DDBJ whole genome shotgun (WGS) entry which is preliminary data.</text>
</comment>
<dbReference type="EMBL" id="CAJVPL010002569">
    <property type="protein sequence ID" value="CAG8614076.1"/>
    <property type="molecule type" value="Genomic_DNA"/>
</dbReference>
<dbReference type="Proteomes" id="UP000789831">
    <property type="component" value="Unassembled WGS sequence"/>
</dbReference>
<keyword evidence="4" id="KW-1185">Reference proteome</keyword>
<sequence>MGNQHSKKLRRRNSKQFAKEISSSSADDYPNSTDSSFLHVNGRKFYRDAPCVFPVEDENETIRNEEKHTIVRLLFDGNFSAPIEDRLKAGGLKILDVGCGPGTWIIEMAKTYALCSFTGVDMSPNYFSRALPENVELIQADILKGLPIENGEFDFVVMHFLNGCFAIRQWESIIIPEIVRVMKPGAWLEWLECDAALKNQGENTKKMLQALLSLANSRGTNPWLVVEIPGILKNSGVLVNINTEIRAVKYCSPGKCGELARKGFISLFQFMKNQTMEFMSITSHEYDQLLVKANEELEQYQTINEYYRFNAQLIDNDSE</sequence>
<evidence type="ECO:0000313" key="4">
    <source>
        <dbReference type="Proteomes" id="UP000789831"/>
    </source>
</evidence>
<gene>
    <name evidence="3" type="ORF">AGERDE_LOCUS9740</name>
</gene>
<name>A0A9N9GK22_9GLOM</name>
<feature type="compositionally biased region" description="Polar residues" evidence="1">
    <location>
        <begin position="21"/>
        <end position="31"/>
    </location>
</feature>
<feature type="domain" description="Methyltransferase" evidence="2">
    <location>
        <begin position="94"/>
        <end position="185"/>
    </location>
</feature>
<dbReference type="Pfam" id="PF13649">
    <property type="entry name" value="Methyltransf_25"/>
    <property type="match status" value="1"/>
</dbReference>
<evidence type="ECO:0000313" key="3">
    <source>
        <dbReference type="EMBL" id="CAG8614076.1"/>
    </source>
</evidence>
<dbReference type="PANTHER" id="PTHR43591">
    <property type="entry name" value="METHYLTRANSFERASE"/>
    <property type="match status" value="1"/>
</dbReference>
<dbReference type="Gene3D" id="3.40.50.150">
    <property type="entry name" value="Vaccinia Virus protein VP39"/>
    <property type="match status" value="1"/>
</dbReference>
<evidence type="ECO:0000259" key="2">
    <source>
        <dbReference type="Pfam" id="PF13649"/>
    </source>
</evidence>
<accession>A0A9N9GK22</accession>
<organism evidence="3 4">
    <name type="scientific">Ambispora gerdemannii</name>
    <dbReference type="NCBI Taxonomy" id="144530"/>
    <lineage>
        <taxon>Eukaryota</taxon>
        <taxon>Fungi</taxon>
        <taxon>Fungi incertae sedis</taxon>
        <taxon>Mucoromycota</taxon>
        <taxon>Glomeromycotina</taxon>
        <taxon>Glomeromycetes</taxon>
        <taxon>Archaeosporales</taxon>
        <taxon>Ambisporaceae</taxon>
        <taxon>Ambispora</taxon>
    </lineage>
</organism>
<dbReference type="InterPro" id="IPR041698">
    <property type="entry name" value="Methyltransf_25"/>
</dbReference>
<dbReference type="CDD" id="cd02440">
    <property type="entry name" value="AdoMet_MTases"/>
    <property type="match status" value="1"/>
</dbReference>
<dbReference type="SUPFAM" id="SSF53335">
    <property type="entry name" value="S-adenosyl-L-methionine-dependent methyltransferases"/>
    <property type="match status" value="1"/>
</dbReference>
<dbReference type="AlphaFoldDB" id="A0A9N9GK22"/>
<reference evidence="3" key="1">
    <citation type="submission" date="2021-06" db="EMBL/GenBank/DDBJ databases">
        <authorList>
            <person name="Kallberg Y."/>
            <person name="Tangrot J."/>
            <person name="Rosling A."/>
        </authorList>
    </citation>
    <scope>NUCLEOTIDE SEQUENCE</scope>
    <source>
        <strain evidence="3">MT106</strain>
    </source>
</reference>
<dbReference type="InterPro" id="IPR029063">
    <property type="entry name" value="SAM-dependent_MTases_sf"/>
</dbReference>
<feature type="region of interest" description="Disordered" evidence="1">
    <location>
        <begin position="1"/>
        <end position="31"/>
    </location>
</feature>
<evidence type="ECO:0000256" key="1">
    <source>
        <dbReference type="SAM" id="MobiDB-lite"/>
    </source>
</evidence>
<feature type="compositionally biased region" description="Basic residues" evidence="1">
    <location>
        <begin position="1"/>
        <end position="14"/>
    </location>
</feature>
<protein>
    <submittedName>
        <fullName evidence="3">12937_t:CDS:1</fullName>
    </submittedName>
</protein>